<dbReference type="GeneID" id="141458269"/>
<dbReference type="Proteomes" id="UP000015103">
    <property type="component" value="Unassembled WGS sequence"/>
</dbReference>
<proteinExistence type="evidence at transcript level"/>
<dbReference type="PRINTS" id="PR00757">
    <property type="entry name" value="AMINEOXDASEF"/>
</dbReference>
<name>R4G478_RHOPR</name>
<dbReference type="PANTHER" id="PTHR10742:SF398">
    <property type="entry name" value="AMINE OXIDASE DOMAIN-CONTAINING PROTEIN-RELATED"/>
    <property type="match status" value="1"/>
</dbReference>
<dbReference type="RefSeq" id="XP_073992125.1">
    <property type="nucleotide sequence ID" value="XM_074136024.1"/>
</dbReference>
<dbReference type="InterPro" id="IPR001613">
    <property type="entry name" value="Flavin_amine_oxidase"/>
</dbReference>
<dbReference type="RefSeq" id="XP_073992124.1">
    <property type="nucleotide sequence ID" value="XM_074136023.1"/>
</dbReference>
<dbReference type="EMBL" id="GAHY01001016">
    <property type="protein sequence ID" value="JAA76494.1"/>
    <property type="molecule type" value="mRNA"/>
</dbReference>
<dbReference type="InterPro" id="IPR036188">
    <property type="entry name" value="FAD/NAD-bd_sf"/>
</dbReference>
<feature type="binding site" evidence="3">
    <location>
        <begin position="38"/>
        <end position="39"/>
    </location>
    <ligand>
        <name>FAD</name>
        <dbReference type="ChEBI" id="CHEBI:57692"/>
    </ligand>
</feature>
<dbReference type="GO" id="GO:0008131">
    <property type="term" value="F:primary methylamine oxidase activity"/>
    <property type="evidence" value="ECO:0007669"/>
    <property type="project" value="UniProtKB-ARBA"/>
</dbReference>
<comment type="cofactor">
    <cofactor evidence="1 4">
        <name>FAD</name>
        <dbReference type="ChEBI" id="CHEBI:57692"/>
    </cofactor>
</comment>
<keyword evidence="2 4" id="KW-0560">Oxidoreductase</keyword>
<dbReference type="GO" id="GO:0046592">
    <property type="term" value="F:polyamine oxidase activity"/>
    <property type="evidence" value="ECO:0007669"/>
    <property type="project" value="TreeGrafter"/>
</dbReference>
<evidence type="ECO:0000256" key="4">
    <source>
        <dbReference type="RuleBase" id="RU362067"/>
    </source>
</evidence>
<dbReference type="InterPro" id="IPR050281">
    <property type="entry name" value="Flavin_monoamine_oxidase"/>
</dbReference>
<keyword evidence="8" id="KW-1185">Reference proteome</keyword>
<keyword evidence="4" id="KW-0274">FAD</keyword>
<dbReference type="Pfam" id="PF01593">
    <property type="entry name" value="Amino_oxidase"/>
    <property type="match status" value="1"/>
</dbReference>
<dbReference type="EnsemblMetazoa" id="RPRC002359-RA">
    <property type="protein sequence ID" value="RPRC002359-PA"/>
    <property type="gene ID" value="RPRC002359"/>
</dbReference>
<evidence type="ECO:0000313" key="8">
    <source>
        <dbReference type="Proteomes" id="UP000015103"/>
    </source>
</evidence>
<dbReference type="HOGENOM" id="CLU_004498_2_3_1"/>
<dbReference type="OMA" id="EFFDNYQ"/>
<evidence type="ECO:0000256" key="1">
    <source>
        <dbReference type="ARBA" id="ARBA00001974"/>
    </source>
</evidence>
<reference evidence="8" key="2">
    <citation type="submission" date="2015-04" db="EMBL/GenBank/DDBJ databases">
        <authorList>
            <person name="Wilson R.K."/>
            <person name="Warren W."/>
            <person name="Dotson E."/>
            <person name="Oliveira P.L."/>
        </authorList>
    </citation>
    <scope>NUCLEOTIDE SEQUENCE</scope>
</reference>
<dbReference type="FunCoup" id="R4G478">
    <property type="interactions" value="86"/>
</dbReference>
<dbReference type="InParanoid" id="R4G478"/>
<feature type="domain" description="Amine oxidase" evidence="5">
    <location>
        <begin position="17"/>
        <end position="465"/>
    </location>
</feature>
<dbReference type="SUPFAM" id="SSF54373">
    <property type="entry name" value="FAD-linked reductases, C-terminal domain"/>
    <property type="match status" value="1"/>
</dbReference>
<dbReference type="EMBL" id="ACPB03024511">
    <property type="status" value="NOT_ANNOTATED_CDS"/>
    <property type="molecule type" value="Genomic_DNA"/>
</dbReference>
<protein>
    <recommendedName>
        <fullName evidence="4">Amine oxidase</fullName>
        <ecNumber evidence="4">1.4.3.-</ecNumber>
    </recommendedName>
</protein>
<dbReference type="VEuPathDB" id="VectorBase:RPRC002359"/>
<dbReference type="eggNOG" id="KOG0685">
    <property type="taxonomic scope" value="Eukaryota"/>
</dbReference>
<comment type="similarity">
    <text evidence="4">Belongs to the flavin monoamine oxidase family.</text>
</comment>
<dbReference type="Gene3D" id="3.50.50.60">
    <property type="entry name" value="FAD/NAD(P)-binding domain"/>
    <property type="match status" value="1"/>
</dbReference>
<evidence type="ECO:0000256" key="3">
    <source>
        <dbReference type="PIRSR" id="PIRSR601613-1"/>
    </source>
</evidence>
<reference evidence="6" key="1">
    <citation type="submission" date="2013-04" db="EMBL/GenBank/DDBJ databases">
        <title>An insight into the transcriptome of the digestive tract of the blood sucking bug, Rhodnius prolixus.</title>
        <authorList>
            <person name="Ribeiro J.M.C."/>
            <person name="Genta F.A."/>
            <person name="Sorgine M.H.F."/>
            <person name="Paiva-Silva G.O."/>
            <person name="Majerowicz D."/>
            <person name="Medeiros M."/>
            <person name="Koerich L."/>
            <person name="Terra W.R."/>
            <person name="Ferreira C."/>
            <person name="Pimentel A.C."/>
            <person name="Bisch P.M."/>
            <person name="Diniz M.M.P."/>
            <person name="Nascimento R."/>
            <person name="Salmon D."/>
            <person name="Silber A.M."/>
            <person name="Alves M."/>
            <person name="Oliveira M.F."/>
            <person name="Gondim K.C."/>
            <person name="Silva Neto M.A.C."/>
            <person name="Atella G.C."/>
            <person name="Araujo H."/>
            <person name="Dias F.S."/>
            <person name="Polycarpo C.R."/>
            <person name="Fampa P."/>
            <person name="Melo A.C."/>
            <person name="Tanaka A.S."/>
            <person name="Balczun C."/>
            <person name="Oliveira J.H.M."/>
            <person name="Goncalves R."/>
            <person name="Lazoski C."/>
            <person name="Pereira M.A."/>
            <person name="Rivera-Pomar R."/>
            <person name="Diambra L."/>
            <person name="Schaub G.A."/>
            <person name="Garcia E.S."/>
            <person name="Azambuja P."/>
            <person name="Braz G.R.C."/>
            <person name="Oliveira P.L."/>
        </authorList>
    </citation>
    <scope>NUCLEOTIDE SEQUENCE</scope>
</reference>
<sequence length="490" mass="54908">MEQKNKEPKIVIIGGGVAGVAAATSLLDRGFEDVTIIEAEDRLGGRIYTVPFGTKHVDIGAHWIHGEVDNAVYGLVHRMDLVSSSGDFNNVHFIADDGRSVPADVGMLLFARSGNLLEDEEELNNATGSLEDYLISRCRNMGKQMIPENDLLEAFLKWMTSFECTIEGSDKLSDVSAAGLTHYKQCDGDPILSWKSGGYYNIIDILLGTHENCDGPAISLENHVSLNTEVMEIDWNGLVVLIKCTNGKLFRADHVIVTVSLGVLKEKYRHLFNPPLPVEKVRAIVGLGIGTVDKVYLRFPHRWWPEDCSGFSLLRTRDPPVNANVGYTWEHKIIGFYAENNADPTVIGAWLVGEAAKDMEVHSDQEVMDACYRELKAFLDNIYDIPYPEEIIRSKWYSNKHFRGSYSFRSINSEVLQSSADTLAKPLVNDFNKNMLFFAGEATHNHYYSTVHGALESGWREAKRIADMYPTVPQDWKKKMLSQNLPKSSL</sequence>
<accession>R4G478</accession>
<evidence type="ECO:0000313" key="6">
    <source>
        <dbReference type="EMBL" id="JAA76494.1"/>
    </source>
</evidence>
<keyword evidence="4" id="KW-0285">Flavoprotein</keyword>
<dbReference type="InterPro" id="IPR002937">
    <property type="entry name" value="Amino_oxidase"/>
</dbReference>
<organism evidence="6">
    <name type="scientific">Rhodnius prolixus</name>
    <name type="common">Triatomid bug</name>
    <dbReference type="NCBI Taxonomy" id="13249"/>
    <lineage>
        <taxon>Eukaryota</taxon>
        <taxon>Metazoa</taxon>
        <taxon>Ecdysozoa</taxon>
        <taxon>Arthropoda</taxon>
        <taxon>Hexapoda</taxon>
        <taxon>Insecta</taxon>
        <taxon>Pterygota</taxon>
        <taxon>Neoptera</taxon>
        <taxon>Paraneoptera</taxon>
        <taxon>Hemiptera</taxon>
        <taxon>Heteroptera</taxon>
        <taxon>Panheteroptera</taxon>
        <taxon>Cimicomorpha</taxon>
        <taxon>Reduviidae</taxon>
        <taxon>Triatominae</taxon>
        <taxon>Rhodnius</taxon>
    </lineage>
</organism>
<feature type="binding site" evidence="3">
    <location>
        <position position="230"/>
    </location>
    <ligand>
        <name>FAD</name>
        <dbReference type="ChEBI" id="CHEBI:57692"/>
    </ligand>
</feature>
<dbReference type="Gene3D" id="3.90.660.10">
    <property type="match status" value="1"/>
</dbReference>
<dbReference type="PANTHER" id="PTHR10742">
    <property type="entry name" value="FLAVIN MONOAMINE OXIDASE"/>
    <property type="match status" value="1"/>
</dbReference>
<dbReference type="SUPFAM" id="SSF51905">
    <property type="entry name" value="FAD/NAD(P)-binding domain"/>
    <property type="match status" value="1"/>
</dbReference>
<evidence type="ECO:0000256" key="2">
    <source>
        <dbReference type="ARBA" id="ARBA00023002"/>
    </source>
</evidence>
<dbReference type="STRING" id="13249.R4G478"/>
<evidence type="ECO:0000313" key="7">
    <source>
        <dbReference type="EnsemblMetazoa" id="RPRC002359-PA"/>
    </source>
</evidence>
<evidence type="ECO:0000259" key="5">
    <source>
        <dbReference type="Pfam" id="PF01593"/>
    </source>
</evidence>
<dbReference type="EC" id="1.4.3.-" evidence="4"/>
<reference evidence="7" key="3">
    <citation type="submission" date="2015-05" db="UniProtKB">
        <authorList>
            <consortium name="EnsemblMetazoa"/>
        </authorList>
    </citation>
    <scope>IDENTIFICATION</scope>
</reference>
<dbReference type="AlphaFoldDB" id="R4G478"/>